<proteinExistence type="predicted"/>
<feature type="domain" description="Nuclear receptor" evidence="10">
    <location>
        <begin position="286"/>
        <end position="318"/>
    </location>
</feature>
<dbReference type="PROSITE" id="PS00031">
    <property type="entry name" value="NUCLEAR_REC_DBD_1"/>
    <property type="match status" value="1"/>
</dbReference>
<dbReference type="PANTHER" id="PTHR24082:SF283">
    <property type="entry name" value="NUCLEAR HORMONE RECEPTOR HR96"/>
    <property type="match status" value="1"/>
</dbReference>
<evidence type="ECO:0000256" key="9">
    <source>
        <dbReference type="SAM" id="MobiDB-lite"/>
    </source>
</evidence>
<evidence type="ECO:0000256" key="2">
    <source>
        <dbReference type="ARBA" id="ARBA00022771"/>
    </source>
</evidence>
<evidence type="ECO:0000256" key="6">
    <source>
        <dbReference type="ARBA" id="ARBA00023163"/>
    </source>
</evidence>
<dbReference type="GO" id="GO:0000978">
    <property type="term" value="F:RNA polymerase II cis-regulatory region sequence-specific DNA binding"/>
    <property type="evidence" value="ECO:0007669"/>
    <property type="project" value="TreeGrafter"/>
</dbReference>
<evidence type="ECO:0000313" key="12">
    <source>
        <dbReference type="WBParaSite" id="maker-unitig_28979-snap-gene-0.2-mRNA-1"/>
    </source>
</evidence>
<evidence type="ECO:0000256" key="8">
    <source>
        <dbReference type="ARBA" id="ARBA00023242"/>
    </source>
</evidence>
<dbReference type="SUPFAM" id="SSF57716">
    <property type="entry name" value="Glucocorticoid receptor-like (DNA-binding domain)"/>
    <property type="match status" value="1"/>
</dbReference>
<sequence>PRLANAPCAALSIINGRVPASPADDSARPARPARLKARSRNDRGAGISSRKTPSPRPRLPPPGPCSVSSSTSCIGCGQYDSARMMWPASWSRRRARSSRLDGPGQRGDTKPRVDHSLLADLEGGAQQASVALRQLVSRATPPASRSRRCTAGRSRSPPWNNAGAALLAIRTKGSPGKPFGLQETRRAEVDELLTTRKLCRLSISPSAQKSLPRCHPARRAEHDGLLRPEFPMQHAGHTALLVACPFKQNSCDLDAQHQLKSIQPQKELHFKEEEEQQQQQQQQQHACQCTVCGDKALGYNFDAITCESCKAFFRRKCA</sequence>
<dbReference type="Gene3D" id="3.30.50.10">
    <property type="entry name" value="Erythroid Transcription Factor GATA-1, subunit A"/>
    <property type="match status" value="1"/>
</dbReference>
<dbReference type="GO" id="GO:0008270">
    <property type="term" value="F:zinc ion binding"/>
    <property type="evidence" value="ECO:0007669"/>
    <property type="project" value="UniProtKB-KW"/>
</dbReference>
<evidence type="ECO:0000256" key="3">
    <source>
        <dbReference type="ARBA" id="ARBA00022833"/>
    </source>
</evidence>
<evidence type="ECO:0000313" key="11">
    <source>
        <dbReference type="Proteomes" id="UP000095280"/>
    </source>
</evidence>
<evidence type="ECO:0000256" key="1">
    <source>
        <dbReference type="ARBA" id="ARBA00022723"/>
    </source>
</evidence>
<dbReference type="Pfam" id="PF00105">
    <property type="entry name" value="zf-C4"/>
    <property type="match status" value="1"/>
</dbReference>
<keyword evidence="2" id="KW-0863">Zinc-finger</keyword>
<name>A0A1I8FCY4_9PLAT</name>
<keyword evidence="3" id="KW-0862">Zinc</keyword>
<evidence type="ECO:0000256" key="4">
    <source>
        <dbReference type="ARBA" id="ARBA00023015"/>
    </source>
</evidence>
<keyword evidence="1" id="KW-0479">Metal-binding</keyword>
<feature type="region of interest" description="Disordered" evidence="9">
    <location>
        <begin position="137"/>
        <end position="157"/>
    </location>
</feature>
<dbReference type="PROSITE" id="PS51030">
    <property type="entry name" value="NUCLEAR_REC_DBD_2"/>
    <property type="match status" value="1"/>
</dbReference>
<keyword evidence="5" id="KW-0238">DNA-binding</keyword>
<evidence type="ECO:0000256" key="7">
    <source>
        <dbReference type="ARBA" id="ARBA00023170"/>
    </source>
</evidence>
<keyword evidence="8" id="KW-0539">Nucleus</keyword>
<keyword evidence="11" id="KW-1185">Reference proteome</keyword>
<keyword evidence="4" id="KW-0805">Transcription regulation</keyword>
<dbReference type="WBParaSite" id="maker-unitig_28979-snap-gene-0.2-mRNA-1">
    <property type="protein sequence ID" value="maker-unitig_28979-snap-gene-0.2-mRNA-1"/>
    <property type="gene ID" value="maker-unitig_28979-snap-gene-0.2"/>
</dbReference>
<dbReference type="GO" id="GO:0030154">
    <property type="term" value="P:cell differentiation"/>
    <property type="evidence" value="ECO:0007669"/>
    <property type="project" value="TreeGrafter"/>
</dbReference>
<organism evidence="11 12">
    <name type="scientific">Macrostomum lignano</name>
    <dbReference type="NCBI Taxonomy" id="282301"/>
    <lineage>
        <taxon>Eukaryota</taxon>
        <taxon>Metazoa</taxon>
        <taxon>Spiralia</taxon>
        <taxon>Lophotrochozoa</taxon>
        <taxon>Platyhelminthes</taxon>
        <taxon>Rhabditophora</taxon>
        <taxon>Macrostomorpha</taxon>
        <taxon>Macrostomida</taxon>
        <taxon>Macrostomidae</taxon>
        <taxon>Macrostomum</taxon>
    </lineage>
</organism>
<dbReference type="InterPro" id="IPR013088">
    <property type="entry name" value="Znf_NHR/GATA"/>
</dbReference>
<evidence type="ECO:0000256" key="5">
    <source>
        <dbReference type="ARBA" id="ARBA00023125"/>
    </source>
</evidence>
<feature type="region of interest" description="Disordered" evidence="9">
    <location>
        <begin position="93"/>
        <end position="112"/>
    </location>
</feature>
<evidence type="ECO:0000259" key="10">
    <source>
        <dbReference type="PROSITE" id="PS51030"/>
    </source>
</evidence>
<keyword evidence="6" id="KW-0804">Transcription</keyword>
<dbReference type="GO" id="GO:0045944">
    <property type="term" value="P:positive regulation of transcription by RNA polymerase II"/>
    <property type="evidence" value="ECO:0007669"/>
    <property type="project" value="TreeGrafter"/>
</dbReference>
<dbReference type="InterPro" id="IPR050234">
    <property type="entry name" value="Nuclear_hormone_rcpt_NR1"/>
</dbReference>
<accession>A0A1I8FCY4</accession>
<dbReference type="GO" id="GO:0000122">
    <property type="term" value="P:negative regulation of transcription by RNA polymerase II"/>
    <property type="evidence" value="ECO:0007669"/>
    <property type="project" value="TreeGrafter"/>
</dbReference>
<dbReference type="GO" id="GO:0004879">
    <property type="term" value="F:nuclear receptor activity"/>
    <property type="evidence" value="ECO:0007669"/>
    <property type="project" value="TreeGrafter"/>
</dbReference>
<feature type="compositionally biased region" description="Low complexity" evidence="9">
    <location>
        <begin position="19"/>
        <end position="30"/>
    </location>
</feature>
<feature type="region of interest" description="Disordered" evidence="9">
    <location>
        <begin position="15"/>
        <end position="72"/>
    </location>
</feature>
<dbReference type="PANTHER" id="PTHR24082">
    <property type="entry name" value="NUCLEAR HORMONE RECEPTOR"/>
    <property type="match status" value="1"/>
</dbReference>
<feature type="compositionally biased region" description="Pro residues" evidence="9">
    <location>
        <begin position="54"/>
        <end position="64"/>
    </location>
</feature>
<dbReference type="InterPro" id="IPR001628">
    <property type="entry name" value="Znf_hrmn_rcpt"/>
</dbReference>
<reference evidence="12" key="1">
    <citation type="submission" date="2016-11" db="UniProtKB">
        <authorList>
            <consortium name="WormBaseParasite"/>
        </authorList>
    </citation>
    <scope>IDENTIFICATION</scope>
</reference>
<dbReference type="Proteomes" id="UP000095280">
    <property type="component" value="Unplaced"/>
</dbReference>
<keyword evidence="7" id="KW-0675">Receptor</keyword>
<protein>
    <submittedName>
        <fullName evidence="12">Nuclear receptor domain-containing protein</fullName>
    </submittedName>
</protein>
<dbReference type="AlphaFoldDB" id="A0A1I8FCY4"/>
<dbReference type="PRINTS" id="PR00047">
    <property type="entry name" value="STROIDFINGER"/>
</dbReference>